<dbReference type="Proteomes" id="UP000479692">
    <property type="component" value="Unassembled WGS sequence"/>
</dbReference>
<feature type="chain" id="PRO_5028870629" evidence="1">
    <location>
        <begin position="23"/>
        <end position="136"/>
    </location>
</feature>
<proteinExistence type="predicted"/>
<comment type="caution">
    <text evidence="2">The sequence shown here is derived from an EMBL/GenBank/DDBJ whole genome shotgun (WGS) entry which is preliminary data.</text>
</comment>
<accession>A0A7C9LZ87</accession>
<name>A0A7C9LZ87_9GAMM</name>
<reference evidence="2 3" key="1">
    <citation type="submission" date="2019-12" db="EMBL/GenBank/DDBJ databases">
        <authorList>
            <person name="Xu J."/>
        </authorList>
    </citation>
    <scope>NUCLEOTIDE SEQUENCE [LARGE SCALE GENOMIC DNA]</scope>
    <source>
        <strain evidence="2 3">HX-5-24</strain>
    </source>
</reference>
<organism evidence="2 3">
    <name type="scientific">Noviluteimonas gilva</name>
    <dbReference type="NCBI Taxonomy" id="2682097"/>
    <lineage>
        <taxon>Bacteria</taxon>
        <taxon>Pseudomonadati</taxon>
        <taxon>Pseudomonadota</taxon>
        <taxon>Gammaproteobacteria</taxon>
        <taxon>Lysobacterales</taxon>
        <taxon>Lysobacteraceae</taxon>
        <taxon>Noviluteimonas</taxon>
    </lineage>
</organism>
<protein>
    <submittedName>
        <fullName evidence="2">G-type lysozyme inhibitor</fullName>
    </submittedName>
</protein>
<dbReference type="EMBL" id="WOXT01000006">
    <property type="protein sequence ID" value="MUV15765.1"/>
    <property type="molecule type" value="Genomic_DNA"/>
</dbReference>
<keyword evidence="3" id="KW-1185">Reference proteome</keyword>
<keyword evidence="1" id="KW-0732">Signal</keyword>
<evidence type="ECO:0000313" key="2">
    <source>
        <dbReference type="EMBL" id="MUV15765.1"/>
    </source>
</evidence>
<sequence length="136" mass="14038">MLKTAAFRWGAALALFAATAYASDKVTSVPVHFAKGTSSASMKGSFSGYDSVEYALGAKSGQTLTVKIAGNSNANFNVFAPGDKPGAATAIGSGSVGADWSGPLPKSGDYTIQVFQMRASARRAEAVPYTISFEVR</sequence>
<evidence type="ECO:0000256" key="1">
    <source>
        <dbReference type="SAM" id="SignalP"/>
    </source>
</evidence>
<gene>
    <name evidence="2" type="ORF">GN331_16300</name>
</gene>
<feature type="signal peptide" evidence="1">
    <location>
        <begin position="1"/>
        <end position="22"/>
    </location>
</feature>
<evidence type="ECO:0000313" key="3">
    <source>
        <dbReference type="Proteomes" id="UP000479692"/>
    </source>
</evidence>
<dbReference type="Gene3D" id="2.60.120.380">
    <property type="match status" value="1"/>
</dbReference>
<dbReference type="RefSeq" id="WP_156643349.1">
    <property type="nucleotide sequence ID" value="NZ_WOXT01000006.1"/>
</dbReference>
<dbReference type="AlphaFoldDB" id="A0A7C9LZ87"/>